<dbReference type="CDD" id="cd00082">
    <property type="entry name" value="HisKA"/>
    <property type="match status" value="1"/>
</dbReference>
<evidence type="ECO:0000256" key="12">
    <source>
        <dbReference type="ARBA" id="ARBA00023012"/>
    </source>
</evidence>
<name>A0ABX0A822_9BACI</name>
<dbReference type="PROSITE" id="PS50109">
    <property type="entry name" value="HIS_KIN"/>
    <property type="match status" value="1"/>
</dbReference>
<evidence type="ECO:0000256" key="1">
    <source>
        <dbReference type="ARBA" id="ARBA00000085"/>
    </source>
</evidence>
<dbReference type="RefSeq" id="WP_161920438.1">
    <property type="nucleotide sequence ID" value="NZ_JAACYS010000027.1"/>
</dbReference>
<dbReference type="Pfam" id="PF00512">
    <property type="entry name" value="HisKA"/>
    <property type="match status" value="1"/>
</dbReference>
<feature type="domain" description="HAMP" evidence="16">
    <location>
        <begin position="183"/>
        <end position="235"/>
    </location>
</feature>
<feature type="domain" description="Histidine kinase" evidence="15">
    <location>
        <begin position="250"/>
        <end position="443"/>
    </location>
</feature>
<evidence type="ECO:0000259" key="16">
    <source>
        <dbReference type="PROSITE" id="PS50885"/>
    </source>
</evidence>
<dbReference type="InterPro" id="IPR005467">
    <property type="entry name" value="His_kinase_dom"/>
</dbReference>
<evidence type="ECO:0000256" key="10">
    <source>
        <dbReference type="ARBA" id="ARBA00022840"/>
    </source>
</evidence>
<dbReference type="Pfam" id="PF02518">
    <property type="entry name" value="HATPase_c"/>
    <property type="match status" value="1"/>
</dbReference>
<dbReference type="SUPFAM" id="SSF55874">
    <property type="entry name" value="ATPase domain of HSP90 chaperone/DNA topoisomerase II/histidine kinase"/>
    <property type="match status" value="1"/>
</dbReference>
<dbReference type="PANTHER" id="PTHR45528:SF9">
    <property type="entry name" value="SENSOR HISTIDINE KINASE YBDK"/>
    <property type="match status" value="1"/>
</dbReference>
<evidence type="ECO:0000256" key="9">
    <source>
        <dbReference type="ARBA" id="ARBA00022777"/>
    </source>
</evidence>
<keyword evidence="5" id="KW-0597">Phosphoprotein</keyword>
<proteinExistence type="predicted"/>
<evidence type="ECO:0000256" key="14">
    <source>
        <dbReference type="SAM" id="Phobius"/>
    </source>
</evidence>
<dbReference type="InterPro" id="IPR003660">
    <property type="entry name" value="HAMP_dom"/>
</dbReference>
<dbReference type="Proteomes" id="UP000743899">
    <property type="component" value="Unassembled WGS sequence"/>
</dbReference>
<accession>A0ABX0A822</accession>
<keyword evidence="10" id="KW-0067">ATP-binding</keyword>
<evidence type="ECO:0000256" key="4">
    <source>
        <dbReference type="ARBA" id="ARBA00022475"/>
    </source>
</evidence>
<dbReference type="SUPFAM" id="SSF47384">
    <property type="entry name" value="Homodimeric domain of signal transducing histidine kinase"/>
    <property type="match status" value="1"/>
</dbReference>
<dbReference type="Gene3D" id="1.10.287.130">
    <property type="match status" value="1"/>
</dbReference>
<dbReference type="InterPro" id="IPR003594">
    <property type="entry name" value="HATPase_dom"/>
</dbReference>
<keyword evidence="6" id="KW-0808">Transferase</keyword>
<dbReference type="CDD" id="cd06225">
    <property type="entry name" value="HAMP"/>
    <property type="match status" value="1"/>
</dbReference>
<dbReference type="SMART" id="SM00388">
    <property type="entry name" value="HisKA"/>
    <property type="match status" value="1"/>
</dbReference>
<dbReference type="Gene3D" id="6.10.340.10">
    <property type="match status" value="1"/>
</dbReference>
<dbReference type="SMART" id="SM00387">
    <property type="entry name" value="HATPase_c"/>
    <property type="match status" value="1"/>
</dbReference>
<dbReference type="InterPro" id="IPR003661">
    <property type="entry name" value="HisK_dim/P_dom"/>
</dbReference>
<dbReference type="InterPro" id="IPR036890">
    <property type="entry name" value="HATPase_C_sf"/>
</dbReference>
<evidence type="ECO:0000256" key="5">
    <source>
        <dbReference type="ARBA" id="ARBA00022553"/>
    </source>
</evidence>
<dbReference type="InterPro" id="IPR036097">
    <property type="entry name" value="HisK_dim/P_sf"/>
</dbReference>
<keyword evidence="13 14" id="KW-0472">Membrane</keyword>
<keyword evidence="9 17" id="KW-0418">Kinase</keyword>
<keyword evidence="18" id="KW-1185">Reference proteome</keyword>
<comment type="catalytic activity">
    <reaction evidence="1">
        <text>ATP + protein L-histidine = ADP + protein N-phospho-L-histidine.</text>
        <dbReference type="EC" id="2.7.13.3"/>
    </reaction>
</comment>
<evidence type="ECO:0000256" key="6">
    <source>
        <dbReference type="ARBA" id="ARBA00022679"/>
    </source>
</evidence>
<dbReference type="GO" id="GO:0016301">
    <property type="term" value="F:kinase activity"/>
    <property type="evidence" value="ECO:0007669"/>
    <property type="project" value="UniProtKB-KW"/>
</dbReference>
<keyword evidence="4" id="KW-1003">Cell membrane</keyword>
<keyword evidence="11 14" id="KW-1133">Transmembrane helix</keyword>
<dbReference type="Gene3D" id="3.30.565.10">
    <property type="entry name" value="Histidine kinase-like ATPase, C-terminal domain"/>
    <property type="match status" value="1"/>
</dbReference>
<reference evidence="17 18" key="1">
    <citation type="submission" date="2020-01" db="EMBL/GenBank/DDBJ databases">
        <title>A novel Bacillus sp. from Pasinler.</title>
        <authorList>
            <person name="Adiguzel A."/>
            <person name="Ay H."/>
            <person name="Baltaci M.O."/>
        </authorList>
    </citation>
    <scope>NUCLEOTIDE SEQUENCE [LARGE SCALE GENOMIC DNA]</scope>
    <source>
        <strain evidence="17 18">P1</strain>
    </source>
</reference>
<comment type="caution">
    <text evidence="17">The sequence shown here is derived from an EMBL/GenBank/DDBJ whole genome shotgun (WGS) entry which is preliminary data.</text>
</comment>
<feature type="transmembrane region" description="Helical" evidence="14">
    <location>
        <begin position="12"/>
        <end position="36"/>
    </location>
</feature>
<keyword evidence="8" id="KW-0547">Nucleotide-binding</keyword>
<evidence type="ECO:0000256" key="11">
    <source>
        <dbReference type="ARBA" id="ARBA00022989"/>
    </source>
</evidence>
<keyword evidence="12" id="KW-0902">Two-component regulatory system</keyword>
<dbReference type="PANTHER" id="PTHR45528">
    <property type="entry name" value="SENSOR HISTIDINE KINASE CPXA"/>
    <property type="match status" value="1"/>
</dbReference>
<protein>
    <recommendedName>
        <fullName evidence="3">histidine kinase</fullName>
        <ecNumber evidence="3">2.7.13.3</ecNumber>
    </recommendedName>
</protein>
<dbReference type="Pfam" id="PF00672">
    <property type="entry name" value="HAMP"/>
    <property type="match status" value="1"/>
</dbReference>
<keyword evidence="7 14" id="KW-0812">Transmembrane</keyword>
<comment type="subcellular location">
    <subcellularLocation>
        <location evidence="2">Cell membrane</location>
        <topology evidence="2">Multi-pass membrane protein</topology>
    </subcellularLocation>
</comment>
<evidence type="ECO:0000259" key="15">
    <source>
        <dbReference type="PROSITE" id="PS50109"/>
    </source>
</evidence>
<organism evidence="17 18">
    <name type="scientific">Pallidibacillus pasinlerensis</name>
    <dbReference type="NCBI Taxonomy" id="2703818"/>
    <lineage>
        <taxon>Bacteria</taxon>
        <taxon>Bacillati</taxon>
        <taxon>Bacillota</taxon>
        <taxon>Bacilli</taxon>
        <taxon>Bacillales</taxon>
        <taxon>Bacillaceae</taxon>
        <taxon>Pallidibacillus</taxon>
    </lineage>
</organism>
<evidence type="ECO:0000256" key="7">
    <source>
        <dbReference type="ARBA" id="ARBA00022692"/>
    </source>
</evidence>
<dbReference type="SUPFAM" id="SSF158472">
    <property type="entry name" value="HAMP domain-like"/>
    <property type="match status" value="1"/>
</dbReference>
<dbReference type="EMBL" id="JAACYS010000027">
    <property type="protein sequence ID" value="NCU17605.1"/>
    <property type="molecule type" value="Genomic_DNA"/>
</dbReference>
<dbReference type="PROSITE" id="PS50885">
    <property type="entry name" value="HAMP"/>
    <property type="match status" value="1"/>
</dbReference>
<dbReference type="SMART" id="SM00304">
    <property type="entry name" value="HAMP"/>
    <property type="match status" value="1"/>
</dbReference>
<evidence type="ECO:0000256" key="3">
    <source>
        <dbReference type="ARBA" id="ARBA00012438"/>
    </source>
</evidence>
<evidence type="ECO:0000313" key="17">
    <source>
        <dbReference type="EMBL" id="NCU17605.1"/>
    </source>
</evidence>
<sequence>MKFLRSLLAKYMLIVVTAIFLTQIVFVIYALIMFGADSIISPEDSLNPNVIEEKWNDEASKIQNVSEETIQKHFKKWMQQYPAASMFWVDGNGNLRTQFDVKEELPLKWTATSTAHFIKERYGGDPFTVIAFVGKDKSQGFIVFEIPRNQLKPPDGQKYGSVLLSLTIGMILLFILASFLFFKGIRKRLLNLQKAMEVRDVNGLPIQVDVKKNDEIGQLEQTFNQMVFELRESKQREQEEEQLRRELIANLSHDLRTPLTKIRAQTYFIAKEELSQEGNQAIKSMEDSIDHIDRLIENLMSYTLLMASKYKFEPKEIDVVRFVKESIASWYSLFEKEGFEIDVELHPFEKNKWMIDPLWMGRILDNLFQNVLRHAKSGRYIGVKTESTKEYDAFVISDRGKGMKNGSNEKGAGIGLSIVDMMVKGMELDWDMKSSEQGTIIKIKRYKVGRSEKTF</sequence>
<gene>
    <name evidence="17" type="ORF">GW534_07515</name>
</gene>
<dbReference type="InterPro" id="IPR050398">
    <property type="entry name" value="HssS/ArlS-like"/>
</dbReference>
<evidence type="ECO:0000256" key="13">
    <source>
        <dbReference type="ARBA" id="ARBA00023136"/>
    </source>
</evidence>
<evidence type="ECO:0000313" key="18">
    <source>
        <dbReference type="Proteomes" id="UP000743899"/>
    </source>
</evidence>
<evidence type="ECO:0000256" key="2">
    <source>
        <dbReference type="ARBA" id="ARBA00004651"/>
    </source>
</evidence>
<evidence type="ECO:0000256" key="8">
    <source>
        <dbReference type="ARBA" id="ARBA00022741"/>
    </source>
</evidence>
<dbReference type="EC" id="2.7.13.3" evidence="3"/>
<feature type="transmembrane region" description="Helical" evidence="14">
    <location>
        <begin position="159"/>
        <end position="182"/>
    </location>
</feature>